<comment type="caution">
    <text evidence="3">The sequence shown here is derived from an EMBL/GenBank/DDBJ whole genome shotgun (WGS) entry which is preliminary data.</text>
</comment>
<protein>
    <submittedName>
        <fullName evidence="3">SDR family oxidoreductase</fullName>
    </submittedName>
</protein>
<dbReference type="EMBL" id="JAAXOT010000023">
    <property type="protein sequence ID" value="NKY60469.1"/>
    <property type="molecule type" value="Genomic_DNA"/>
</dbReference>
<dbReference type="Gene3D" id="3.40.50.720">
    <property type="entry name" value="NAD(P)-binding Rossmann-like Domain"/>
    <property type="match status" value="1"/>
</dbReference>
<keyword evidence="4" id="KW-1185">Reference proteome</keyword>
<dbReference type="AlphaFoldDB" id="A0A846YU11"/>
<dbReference type="FunFam" id="3.40.50.720:FF:000084">
    <property type="entry name" value="Short-chain dehydrogenase reductase"/>
    <property type="match status" value="1"/>
</dbReference>
<dbReference type="InterPro" id="IPR036291">
    <property type="entry name" value="NAD(P)-bd_dom_sf"/>
</dbReference>
<dbReference type="SUPFAM" id="SSF51735">
    <property type="entry name" value="NAD(P)-binding Rossmann-fold domains"/>
    <property type="match status" value="1"/>
</dbReference>
<comment type="similarity">
    <text evidence="1">Belongs to the short-chain dehydrogenases/reductases (SDR) family.</text>
</comment>
<dbReference type="InterPro" id="IPR002347">
    <property type="entry name" value="SDR_fam"/>
</dbReference>
<proteinExistence type="inferred from homology"/>
<dbReference type="PROSITE" id="PS00061">
    <property type="entry name" value="ADH_SHORT"/>
    <property type="match status" value="1"/>
</dbReference>
<dbReference type="Pfam" id="PF13561">
    <property type="entry name" value="adh_short_C2"/>
    <property type="match status" value="1"/>
</dbReference>
<evidence type="ECO:0000313" key="3">
    <source>
        <dbReference type="EMBL" id="NKY60469.1"/>
    </source>
</evidence>
<dbReference type="Proteomes" id="UP000570678">
    <property type="component" value="Unassembled WGS sequence"/>
</dbReference>
<evidence type="ECO:0000313" key="4">
    <source>
        <dbReference type="Proteomes" id="UP000570678"/>
    </source>
</evidence>
<name>A0A846YU11_9NOCA</name>
<dbReference type="PRINTS" id="PR00081">
    <property type="entry name" value="GDHRDH"/>
</dbReference>
<dbReference type="CDD" id="cd05233">
    <property type="entry name" value="SDR_c"/>
    <property type="match status" value="1"/>
</dbReference>
<dbReference type="PRINTS" id="PR00080">
    <property type="entry name" value="SDRFAMILY"/>
</dbReference>
<dbReference type="RefSeq" id="WP_062980024.1">
    <property type="nucleotide sequence ID" value="NZ_JAAXOT010000023.1"/>
</dbReference>
<evidence type="ECO:0000256" key="2">
    <source>
        <dbReference type="ARBA" id="ARBA00023002"/>
    </source>
</evidence>
<gene>
    <name evidence="3" type="ORF">HGA15_30890</name>
</gene>
<dbReference type="GO" id="GO:0016491">
    <property type="term" value="F:oxidoreductase activity"/>
    <property type="evidence" value="ECO:0007669"/>
    <property type="project" value="UniProtKB-KW"/>
</dbReference>
<accession>A0A846YU11</accession>
<dbReference type="PANTHER" id="PTHR43639">
    <property type="entry name" value="OXIDOREDUCTASE, SHORT-CHAIN DEHYDROGENASE/REDUCTASE FAMILY (AFU_ORTHOLOGUE AFUA_5G02870)"/>
    <property type="match status" value="1"/>
</dbReference>
<dbReference type="PANTHER" id="PTHR43639:SF1">
    <property type="entry name" value="SHORT-CHAIN DEHYDROGENASE_REDUCTASE FAMILY PROTEIN"/>
    <property type="match status" value="1"/>
</dbReference>
<keyword evidence="2" id="KW-0560">Oxidoreductase</keyword>
<reference evidence="3 4" key="1">
    <citation type="submission" date="2020-04" db="EMBL/GenBank/DDBJ databases">
        <title>MicrobeNet Type strains.</title>
        <authorList>
            <person name="Nicholson A.C."/>
        </authorList>
    </citation>
    <scope>NUCLEOTIDE SEQUENCE [LARGE SCALE GENOMIC DNA]</scope>
    <source>
        <strain evidence="3 4">JCM 3332</strain>
    </source>
</reference>
<sequence length="268" mass="26946">MTASGAGGHLDGHGTRLRGLGALVSGAGSSGEFLGTGAATAVLFAAQGAVTGVLDVSPERAAATCHLIERQGGTGIALTADIADQESVRAAVEKFVAAAGRLDVVVNNTGVTTGEWDQVFAVNAKGAMLVSEAAHPHLVRSPAASVVNVSSIAAIRGFGAGAYAASKGAVLALTTDHAYRWGPDGIRVNCLVPGHLNTPIGSQGGAGARETRRRANLLGTEGTAWDLAWAALFLAGPESRWITGAILPVDAGTTMATGLGMFGRLTQQ</sequence>
<dbReference type="InterPro" id="IPR020904">
    <property type="entry name" value="Sc_DH/Rdtase_CS"/>
</dbReference>
<organism evidence="3 4">
    <name type="scientific">Nocardia flavorosea</name>
    <dbReference type="NCBI Taxonomy" id="53429"/>
    <lineage>
        <taxon>Bacteria</taxon>
        <taxon>Bacillati</taxon>
        <taxon>Actinomycetota</taxon>
        <taxon>Actinomycetes</taxon>
        <taxon>Mycobacteriales</taxon>
        <taxon>Nocardiaceae</taxon>
        <taxon>Nocardia</taxon>
    </lineage>
</organism>
<evidence type="ECO:0000256" key="1">
    <source>
        <dbReference type="ARBA" id="ARBA00006484"/>
    </source>
</evidence>